<sequence>MTISGVSGAGSLAALAAQAGRAPQQAQQAPQQYQGPSFSERMNGAIEQVADAQRTASESAKAYETGATDDLAAVMIDQQVSSLGFQMTLSVRNKALTAYRDIMNMPV</sequence>
<evidence type="ECO:0000313" key="7">
    <source>
        <dbReference type="EMBL" id="PWR02598.1"/>
    </source>
</evidence>
<dbReference type="GO" id="GO:0071973">
    <property type="term" value="P:bacterial-type flagellum-dependent cell motility"/>
    <property type="evidence" value="ECO:0007669"/>
    <property type="project" value="InterPro"/>
</dbReference>
<evidence type="ECO:0000256" key="6">
    <source>
        <dbReference type="SAM" id="MobiDB-lite"/>
    </source>
</evidence>
<evidence type="ECO:0000256" key="4">
    <source>
        <dbReference type="HAMAP-Rule" id="MF_00724"/>
    </source>
</evidence>
<feature type="compositionally biased region" description="Low complexity" evidence="6">
    <location>
        <begin position="17"/>
        <end position="37"/>
    </location>
</feature>
<keyword evidence="7" id="KW-0969">Cilium</keyword>
<keyword evidence="7" id="KW-0282">Flagellum</keyword>
<keyword evidence="8" id="KW-1185">Reference proteome</keyword>
<dbReference type="GO" id="GO:0009425">
    <property type="term" value="C:bacterial-type flagellum basal body"/>
    <property type="evidence" value="ECO:0007669"/>
    <property type="project" value="UniProtKB-SubCell"/>
</dbReference>
<dbReference type="PRINTS" id="PR01006">
    <property type="entry name" value="FLGHOOKFLIE"/>
</dbReference>
<dbReference type="GO" id="GO:0005198">
    <property type="term" value="F:structural molecule activity"/>
    <property type="evidence" value="ECO:0007669"/>
    <property type="project" value="UniProtKB-UniRule"/>
</dbReference>
<keyword evidence="3 4" id="KW-0975">Bacterial flagellum</keyword>
<dbReference type="OrthoDB" id="8909229at2"/>
<accession>A0A2V2LB29</accession>
<dbReference type="RefSeq" id="WP_109811647.1">
    <property type="nucleotide sequence ID" value="NZ_QGKU01000033.1"/>
</dbReference>
<protein>
    <recommendedName>
        <fullName evidence="4 5">Flagellar hook-basal body complex protein FliE</fullName>
    </recommendedName>
</protein>
<dbReference type="AlphaFoldDB" id="A0A2V2LB29"/>
<proteinExistence type="inferred from homology"/>
<evidence type="ECO:0000256" key="1">
    <source>
        <dbReference type="ARBA" id="ARBA00004117"/>
    </source>
</evidence>
<dbReference type="Proteomes" id="UP000245680">
    <property type="component" value="Unassembled WGS sequence"/>
</dbReference>
<evidence type="ECO:0000256" key="3">
    <source>
        <dbReference type="ARBA" id="ARBA00023143"/>
    </source>
</evidence>
<keyword evidence="7" id="KW-0966">Cell projection</keyword>
<dbReference type="Pfam" id="PF02049">
    <property type="entry name" value="FliE"/>
    <property type="match status" value="1"/>
</dbReference>
<dbReference type="EMBL" id="QGKU01000033">
    <property type="protein sequence ID" value="PWR02598.1"/>
    <property type="molecule type" value="Genomic_DNA"/>
</dbReference>
<dbReference type="HAMAP" id="MF_00724">
    <property type="entry name" value="FliE"/>
    <property type="match status" value="1"/>
</dbReference>
<dbReference type="PANTHER" id="PTHR34653:SF1">
    <property type="entry name" value="FLAGELLAR HOOK-BASAL BODY COMPLEX PROTEIN FLIE"/>
    <property type="match status" value="1"/>
</dbReference>
<evidence type="ECO:0000313" key="8">
    <source>
        <dbReference type="Proteomes" id="UP000245680"/>
    </source>
</evidence>
<comment type="caution">
    <text evidence="7">The sequence shown here is derived from an EMBL/GenBank/DDBJ whole genome shotgun (WGS) entry which is preliminary data.</text>
</comment>
<reference evidence="7 8" key="1">
    <citation type="submission" date="2018-05" db="EMBL/GenBank/DDBJ databases">
        <title>Rhodobacteraceae gen. nov., sp. nov. isolated from sea water.</title>
        <authorList>
            <person name="Ren Y."/>
        </authorList>
    </citation>
    <scope>NUCLEOTIDE SEQUENCE [LARGE SCALE GENOMIC DNA]</scope>
    <source>
        <strain evidence="7 8">TG-679</strain>
    </source>
</reference>
<gene>
    <name evidence="4 7" type="primary">fliE</name>
    <name evidence="7" type="ORF">DKT77_10430</name>
</gene>
<dbReference type="GO" id="GO:0003774">
    <property type="term" value="F:cytoskeletal motor activity"/>
    <property type="evidence" value="ECO:0007669"/>
    <property type="project" value="InterPro"/>
</dbReference>
<dbReference type="PANTHER" id="PTHR34653">
    <property type="match status" value="1"/>
</dbReference>
<comment type="subcellular location">
    <subcellularLocation>
        <location evidence="1 4">Bacterial flagellum basal body</location>
    </subcellularLocation>
</comment>
<evidence type="ECO:0000256" key="2">
    <source>
        <dbReference type="ARBA" id="ARBA00009272"/>
    </source>
</evidence>
<feature type="region of interest" description="Disordered" evidence="6">
    <location>
        <begin position="17"/>
        <end position="39"/>
    </location>
</feature>
<dbReference type="NCBIfam" id="TIGR00205">
    <property type="entry name" value="fliE"/>
    <property type="match status" value="1"/>
</dbReference>
<name>A0A2V2LB29_9RHOB</name>
<dbReference type="InterPro" id="IPR001624">
    <property type="entry name" value="FliE"/>
</dbReference>
<organism evidence="7 8">
    <name type="scientific">Meridianimarinicoccus roseus</name>
    <dbReference type="NCBI Taxonomy" id="2072018"/>
    <lineage>
        <taxon>Bacteria</taxon>
        <taxon>Pseudomonadati</taxon>
        <taxon>Pseudomonadota</taxon>
        <taxon>Alphaproteobacteria</taxon>
        <taxon>Rhodobacterales</taxon>
        <taxon>Paracoccaceae</taxon>
        <taxon>Meridianimarinicoccus</taxon>
    </lineage>
</organism>
<evidence type="ECO:0000256" key="5">
    <source>
        <dbReference type="NCBIfam" id="TIGR00205"/>
    </source>
</evidence>
<comment type="similarity">
    <text evidence="2 4">Belongs to the FliE family.</text>
</comment>